<dbReference type="EMBL" id="CAXAMN010017779">
    <property type="protein sequence ID" value="CAK9051083.1"/>
    <property type="molecule type" value="Genomic_DNA"/>
</dbReference>
<accession>A0ABP0MIS9</accession>
<dbReference type="Proteomes" id="UP001642484">
    <property type="component" value="Unassembled WGS sequence"/>
</dbReference>
<evidence type="ECO:0000313" key="3">
    <source>
        <dbReference type="Proteomes" id="UP001642484"/>
    </source>
</evidence>
<sequence>METEAALAALEQEGLQEPNEPVEARAFAEGKKEMPDDEEEPWERWDEMPIPEAAEMDDRPKVPSPKVRWPKEPGQAWPLPASCAVGVLSKALLRPLPLSARVPEFNSVGVGTF</sequence>
<comment type="caution">
    <text evidence="2">The sequence shown here is derived from an EMBL/GenBank/DDBJ whole genome shotgun (WGS) entry which is preliminary data.</text>
</comment>
<protein>
    <submittedName>
        <fullName evidence="2">Uncharacterized protein</fullName>
    </submittedName>
</protein>
<name>A0ABP0MIS9_9DINO</name>
<evidence type="ECO:0000256" key="1">
    <source>
        <dbReference type="SAM" id="MobiDB-lite"/>
    </source>
</evidence>
<feature type="region of interest" description="Disordered" evidence="1">
    <location>
        <begin position="51"/>
        <end position="75"/>
    </location>
</feature>
<feature type="region of interest" description="Disordered" evidence="1">
    <location>
        <begin position="1"/>
        <end position="21"/>
    </location>
</feature>
<reference evidence="2 3" key="1">
    <citation type="submission" date="2024-02" db="EMBL/GenBank/DDBJ databases">
        <authorList>
            <person name="Chen Y."/>
            <person name="Shah S."/>
            <person name="Dougan E. K."/>
            <person name="Thang M."/>
            <person name="Chan C."/>
        </authorList>
    </citation>
    <scope>NUCLEOTIDE SEQUENCE [LARGE SCALE GENOMIC DNA]</scope>
</reference>
<organism evidence="2 3">
    <name type="scientific">Durusdinium trenchii</name>
    <dbReference type="NCBI Taxonomy" id="1381693"/>
    <lineage>
        <taxon>Eukaryota</taxon>
        <taxon>Sar</taxon>
        <taxon>Alveolata</taxon>
        <taxon>Dinophyceae</taxon>
        <taxon>Suessiales</taxon>
        <taxon>Symbiodiniaceae</taxon>
        <taxon>Durusdinium</taxon>
    </lineage>
</organism>
<feature type="compositionally biased region" description="Low complexity" evidence="1">
    <location>
        <begin position="1"/>
        <end position="17"/>
    </location>
</feature>
<gene>
    <name evidence="2" type="ORF">CCMP2556_LOCUS25971</name>
</gene>
<keyword evidence="3" id="KW-1185">Reference proteome</keyword>
<evidence type="ECO:0000313" key="2">
    <source>
        <dbReference type="EMBL" id="CAK9051083.1"/>
    </source>
</evidence>
<proteinExistence type="predicted"/>